<dbReference type="Pfam" id="PF02265">
    <property type="entry name" value="S1-P1_nuclease"/>
    <property type="match status" value="1"/>
</dbReference>
<keyword evidence="9" id="KW-0732">Signal</keyword>
<comment type="similarity">
    <text evidence="1">Belongs to the nuclease type I family.</text>
</comment>
<organism evidence="10 11">
    <name type="scientific">Geranomyces variabilis</name>
    <dbReference type="NCBI Taxonomy" id="109894"/>
    <lineage>
        <taxon>Eukaryota</taxon>
        <taxon>Fungi</taxon>
        <taxon>Fungi incertae sedis</taxon>
        <taxon>Chytridiomycota</taxon>
        <taxon>Chytridiomycota incertae sedis</taxon>
        <taxon>Chytridiomycetes</taxon>
        <taxon>Spizellomycetales</taxon>
        <taxon>Powellomycetaceae</taxon>
        <taxon>Geranomyces</taxon>
    </lineage>
</organism>
<keyword evidence="11" id="KW-1185">Reference proteome</keyword>
<dbReference type="AlphaFoldDB" id="A0AAD5XU39"/>
<dbReference type="PANTHER" id="PTHR33146:SF26">
    <property type="entry name" value="ENDONUCLEASE 4"/>
    <property type="match status" value="1"/>
</dbReference>
<feature type="chain" id="PRO_5041916891" description="S1/P1 nuclease" evidence="9">
    <location>
        <begin position="17"/>
        <end position="404"/>
    </location>
</feature>
<dbReference type="Gene3D" id="1.10.575.10">
    <property type="entry name" value="P1 Nuclease"/>
    <property type="match status" value="1"/>
</dbReference>
<evidence type="ECO:0000256" key="4">
    <source>
        <dbReference type="ARBA" id="ARBA00022759"/>
    </source>
</evidence>
<evidence type="ECO:0000256" key="7">
    <source>
        <dbReference type="ARBA" id="ARBA00023180"/>
    </source>
</evidence>
<dbReference type="PANTHER" id="PTHR33146">
    <property type="entry name" value="ENDONUCLEASE 4"/>
    <property type="match status" value="1"/>
</dbReference>
<dbReference type="GO" id="GO:0006308">
    <property type="term" value="P:DNA catabolic process"/>
    <property type="evidence" value="ECO:0007669"/>
    <property type="project" value="InterPro"/>
</dbReference>
<keyword evidence="6" id="KW-1015">Disulfide bond</keyword>
<dbReference type="Proteomes" id="UP001212152">
    <property type="component" value="Unassembled WGS sequence"/>
</dbReference>
<proteinExistence type="inferred from homology"/>
<evidence type="ECO:0000256" key="5">
    <source>
        <dbReference type="ARBA" id="ARBA00022801"/>
    </source>
</evidence>
<comment type="caution">
    <text evidence="10">The sequence shown here is derived from an EMBL/GenBank/DDBJ whole genome shotgun (WGS) entry which is preliminary data.</text>
</comment>
<dbReference type="GO" id="GO:0003676">
    <property type="term" value="F:nucleic acid binding"/>
    <property type="evidence" value="ECO:0007669"/>
    <property type="project" value="InterPro"/>
</dbReference>
<accession>A0AAD5XU39</accession>
<dbReference type="InterPro" id="IPR003154">
    <property type="entry name" value="S1/P1nuclease"/>
</dbReference>
<evidence type="ECO:0000256" key="9">
    <source>
        <dbReference type="SAM" id="SignalP"/>
    </source>
</evidence>
<dbReference type="GO" id="GO:0004519">
    <property type="term" value="F:endonuclease activity"/>
    <property type="evidence" value="ECO:0007669"/>
    <property type="project" value="UniProtKB-KW"/>
</dbReference>
<evidence type="ECO:0000256" key="1">
    <source>
        <dbReference type="ARBA" id="ARBA00009547"/>
    </source>
</evidence>
<keyword evidence="2" id="KW-0540">Nuclease</keyword>
<dbReference type="GO" id="GO:0016788">
    <property type="term" value="F:hydrolase activity, acting on ester bonds"/>
    <property type="evidence" value="ECO:0007669"/>
    <property type="project" value="InterPro"/>
</dbReference>
<feature type="region of interest" description="Disordered" evidence="8">
    <location>
        <begin position="318"/>
        <end position="349"/>
    </location>
</feature>
<feature type="compositionally biased region" description="Polar residues" evidence="8">
    <location>
        <begin position="328"/>
        <end position="342"/>
    </location>
</feature>
<evidence type="ECO:0008006" key="12">
    <source>
        <dbReference type="Google" id="ProtNLM"/>
    </source>
</evidence>
<gene>
    <name evidence="10" type="ORF">HDU87_000125</name>
</gene>
<dbReference type="SUPFAM" id="SSF48537">
    <property type="entry name" value="Phospholipase C/P1 nuclease"/>
    <property type="match status" value="1"/>
</dbReference>
<keyword evidence="3" id="KW-0479">Metal-binding</keyword>
<keyword evidence="5" id="KW-0378">Hydrolase</keyword>
<evidence type="ECO:0000313" key="11">
    <source>
        <dbReference type="Proteomes" id="UP001212152"/>
    </source>
</evidence>
<evidence type="ECO:0000256" key="8">
    <source>
        <dbReference type="SAM" id="MobiDB-lite"/>
    </source>
</evidence>
<protein>
    <recommendedName>
        <fullName evidence="12">S1/P1 nuclease</fullName>
    </recommendedName>
</protein>
<dbReference type="EMBL" id="JADGJQ010000001">
    <property type="protein sequence ID" value="KAJ3185502.1"/>
    <property type="molecule type" value="Genomic_DNA"/>
</dbReference>
<evidence type="ECO:0000256" key="2">
    <source>
        <dbReference type="ARBA" id="ARBA00022722"/>
    </source>
</evidence>
<sequence>MKFQFGLSIACGFALGQVGQVAAWGSEGHKVVGSVAASVVKPATLSRISQILASGETLESVATWADLIKRTRGNGDWHFIDVNNGVTEADNPQNDPTNSKGTCTPNLARDCGGTGNTACVVSVISQQGSILAGACGASSPSTAEYEALKYLVHFFGDVAQPLHACGYKRGGNDVPVASFDTQTATQYGAMELHWIWDTSILVKTMGGHTTPKGQTVTTAQIEAYIGKLVSRIKTGDLKSKVGARCKKPDAGTSSLCPLEWAGQSNGLDCSAVFVGYDAQADLGGDYYTKNTANVDLQLALAGVRLGAYLDEVLACNGGSTPSGPTPTEDPTQTATATPTSGPTDAPGGQCTDASYPNYLAVRTENLCCSDPTRSATGRYSYLCQESDGTVVRKYSTGGPFPPAK</sequence>
<evidence type="ECO:0000256" key="3">
    <source>
        <dbReference type="ARBA" id="ARBA00022723"/>
    </source>
</evidence>
<dbReference type="CDD" id="cd11010">
    <property type="entry name" value="S1-P1_nuclease"/>
    <property type="match status" value="1"/>
</dbReference>
<evidence type="ECO:0000313" key="10">
    <source>
        <dbReference type="EMBL" id="KAJ3185502.1"/>
    </source>
</evidence>
<keyword evidence="4" id="KW-0255">Endonuclease</keyword>
<dbReference type="GO" id="GO:0046872">
    <property type="term" value="F:metal ion binding"/>
    <property type="evidence" value="ECO:0007669"/>
    <property type="project" value="UniProtKB-KW"/>
</dbReference>
<keyword evidence="7" id="KW-0325">Glycoprotein</keyword>
<evidence type="ECO:0000256" key="6">
    <source>
        <dbReference type="ARBA" id="ARBA00023157"/>
    </source>
</evidence>
<reference evidence="10" key="1">
    <citation type="submission" date="2020-05" db="EMBL/GenBank/DDBJ databases">
        <title>Phylogenomic resolution of chytrid fungi.</title>
        <authorList>
            <person name="Stajich J.E."/>
            <person name="Amses K."/>
            <person name="Simmons R."/>
            <person name="Seto K."/>
            <person name="Myers J."/>
            <person name="Bonds A."/>
            <person name="Quandt C.A."/>
            <person name="Barry K."/>
            <person name="Liu P."/>
            <person name="Grigoriev I."/>
            <person name="Longcore J.E."/>
            <person name="James T.Y."/>
        </authorList>
    </citation>
    <scope>NUCLEOTIDE SEQUENCE</scope>
    <source>
        <strain evidence="10">JEL0379</strain>
    </source>
</reference>
<feature type="signal peptide" evidence="9">
    <location>
        <begin position="1"/>
        <end position="16"/>
    </location>
</feature>
<name>A0AAD5XU39_9FUNG</name>
<dbReference type="InterPro" id="IPR008947">
    <property type="entry name" value="PLipase_C/P1_nuclease_dom_sf"/>
</dbReference>